<evidence type="ECO:0000313" key="2">
    <source>
        <dbReference type="EMBL" id="RAU22158.1"/>
    </source>
</evidence>
<comment type="caution">
    <text evidence="2">The sequence shown here is derived from an EMBL/GenBank/DDBJ whole genome shotgun (WGS) entry which is preliminary data.</text>
</comment>
<reference evidence="2 3" key="1">
    <citation type="submission" date="2017-11" db="EMBL/GenBank/DDBJ databases">
        <title>Draft genome sequence of magnetotactic bacterium Magnetospirillum kuznetsovii LBB-42.</title>
        <authorList>
            <person name="Grouzdev D.S."/>
            <person name="Rysina M.S."/>
            <person name="Baslerov R.V."/>
            <person name="Koziaeva V."/>
        </authorList>
    </citation>
    <scope>NUCLEOTIDE SEQUENCE [LARGE SCALE GENOMIC DNA]</scope>
    <source>
        <strain evidence="2 3">LBB-42</strain>
    </source>
</reference>
<dbReference type="RefSeq" id="WP_112144491.1">
    <property type="nucleotide sequence ID" value="NZ_PGTO01000006.1"/>
</dbReference>
<proteinExistence type="predicted"/>
<protein>
    <submittedName>
        <fullName evidence="2">Uncharacterized protein</fullName>
    </submittedName>
</protein>
<keyword evidence="1" id="KW-1133">Transmembrane helix</keyword>
<gene>
    <name evidence="2" type="ORF">CU669_10620</name>
</gene>
<dbReference type="OrthoDB" id="7360577at2"/>
<keyword evidence="3" id="KW-1185">Reference proteome</keyword>
<sequence>MGVLPKVLGLTVAGVTVIALYLAVPVLAALFGGVASPSPAASPLGIAVYLGLLLTAVFTALVMYMASTGGSQES</sequence>
<dbReference type="AlphaFoldDB" id="A0A364NYK1"/>
<evidence type="ECO:0000256" key="1">
    <source>
        <dbReference type="SAM" id="Phobius"/>
    </source>
</evidence>
<accession>A0A364NYK1</accession>
<keyword evidence="1" id="KW-0812">Transmembrane</keyword>
<evidence type="ECO:0000313" key="3">
    <source>
        <dbReference type="Proteomes" id="UP000251075"/>
    </source>
</evidence>
<name>A0A364NYK1_9PROT</name>
<dbReference type="EMBL" id="PGTO01000006">
    <property type="protein sequence ID" value="RAU22158.1"/>
    <property type="molecule type" value="Genomic_DNA"/>
</dbReference>
<dbReference type="Proteomes" id="UP000251075">
    <property type="component" value="Unassembled WGS sequence"/>
</dbReference>
<feature type="transmembrane region" description="Helical" evidence="1">
    <location>
        <begin position="7"/>
        <end position="34"/>
    </location>
</feature>
<feature type="transmembrane region" description="Helical" evidence="1">
    <location>
        <begin position="46"/>
        <end position="66"/>
    </location>
</feature>
<organism evidence="2 3">
    <name type="scientific">Paramagnetospirillum kuznetsovii</name>
    <dbReference type="NCBI Taxonomy" id="2053833"/>
    <lineage>
        <taxon>Bacteria</taxon>
        <taxon>Pseudomonadati</taxon>
        <taxon>Pseudomonadota</taxon>
        <taxon>Alphaproteobacteria</taxon>
        <taxon>Rhodospirillales</taxon>
        <taxon>Magnetospirillaceae</taxon>
        <taxon>Paramagnetospirillum</taxon>
    </lineage>
</organism>
<keyword evidence="1" id="KW-0472">Membrane</keyword>